<dbReference type="PANTHER" id="PTHR23411">
    <property type="entry name" value="TAPASIN"/>
    <property type="match status" value="1"/>
</dbReference>
<dbReference type="InterPro" id="IPR050380">
    <property type="entry name" value="Immune_Resp_Modulators"/>
</dbReference>
<dbReference type="FunFam" id="2.60.40.10:FF:000283">
    <property type="entry name" value="Immunoglobulin kappa constant"/>
    <property type="match status" value="2"/>
</dbReference>
<feature type="domain" description="Ig-like" evidence="3">
    <location>
        <begin position="136"/>
        <end position="209"/>
    </location>
</feature>
<name>A0A8T0BA52_SILME</name>
<dbReference type="Pfam" id="PF07654">
    <property type="entry name" value="C1-set"/>
    <property type="match status" value="2"/>
</dbReference>
<evidence type="ECO:0000313" key="4">
    <source>
        <dbReference type="EMBL" id="KAF7702501.1"/>
    </source>
</evidence>
<protein>
    <recommendedName>
        <fullName evidence="3">Ig-like domain-containing protein</fullName>
    </recommendedName>
</protein>
<evidence type="ECO:0000313" key="5">
    <source>
        <dbReference type="Proteomes" id="UP000606274"/>
    </source>
</evidence>
<reference evidence="4" key="1">
    <citation type="submission" date="2020-08" db="EMBL/GenBank/DDBJ databases">
        <title>Chromosome-level assembly of Southern catfish (Silurus meridionalis) provides insights into visual adaptation to the nocturnal and benthic lifestyles.</title>
        <authorList>
            <person name="Zhang Y."/>
            <person name="Wang D."/>
            <person name="Peng Z."/>
        </authorList>
    </citation>
    <scope>NUCLEOTIDE SEQUENCE</scope>
    <source>
        <strain evidence="4">SWU-2019-XX</strain>
        <tissue evidence="4">Muscle</tissue>
    </source>
</reference>
<sequence length="215" mass="23634">NVSLWWTFGGGSKLIVNTGLKAPSVSLLPPSPLQLSEKSFLLLCLLSDYSPQGALVSWIVDGSEVKDGVLTSAEEEKNGRYSRSSTLTLSKDLWEKGEEFICMVSHSNVVHPVMFRKKAPTVSLLFQSPLQSCEDSLLCLLSDYSPQGALVSWIVDGSEVKDGVLTSAEEEKNGCYSRSSILTLSKDLWEKGEEFICKVSHSNVIHPVTFRKSQC</sequence>
<dbReference type="InterPro" id="IPR036179">
    <property type="entry name" value="Ig-like_dom_sf"/>
</dbReference>
<dbReference type="SMART" id="SM00407">
    <property type="entry name" value="IGc1"/>
    <property type="match status" value="2"/>
</dbReference>
<dbReference type="InterPro" id="IPR003597">
    <property type="entry name" value="Ig_C1-set"/>
</dbReference>
<keyword evidence="5" id="KW-1185">Reference proteome</keyword>
<keyword evidence="1" id="KW-1015">Disulfide bond</keyword>
<dbReference type="SUPFAM" id="SSF48726">
    <property type="entry name" value="Immunoglobulin"/>
    <property type="match status" value="2"/>
</dbReference>
<dbReference type="Proteomes" id="UP000606274">
    <property type="component" value="Unassembled WGS sequence"/>
</dbReference>
<evidence type="ECO:0000256" key="2">
    <source>
        <dbReference type="ARBA" id="ARBA00023319"/>
    </source>
</evidence>
<proteinExistence type="predicted"/>
<gene>
    <name evidence="4" type="ORF">HF521_001784</name>
</gene>
<evidence type="ECO:0000259" key="3">
    <source>
        <dbReference type="PROSITE" id="PS50835"/>
    </source>
</evidence>
<evidence type="ECO:0000256" key="1">
    <source>
        <dbReference type="ARBA" id="ARBA00023157"/>
    </source>
</evidence>
<feature type="non-terminal residue" evidence="4">
    <location>
        <position position="1"/>
    </location>
</feature>
<dbReference type="EMBL" id="JABFDY010000010">
    <property type="protein sequence ID" value="KAF7702501.1"/>
    <property type="molecule type" value="Genomic_DNA"/>
</dbReference>
<organism evidence="4 5">
    <name type="scientific">Silurus meridionalis</name>
    <name type="common">Southern catfish</name>
    <name type="synonym">Silurus soldatovi meridionalis</name>
    <dbReference type="NCBI Taxonomy" id="175797"/>
    <lineage>
        <taxon>Eukaryota</taxon>
        <taxon>Metazoa</taxon>
        <taxon>Chordata</taxon>
        <taxon>Craniata</taxon>
        <taxon>Vertebrata</taxon>
        <taxon>Euteleostomi</taxon>
        <taxon>Actinopterygii</taxon>
        <taxon>Neopterygii</taxon>
        <taxon>Teleostei</taxon>
        <taxon>Ostariophysi</taxon>
        <taxon>Siluriformes</taxon>
        <taxon>Siluridae</taxon>
        <taxon>Silurus</taxon>
    </lineage>
</organism>
<comment type="caution">
    <text evidence="4">The sequence shown here is derived from an EMBL/GenBank/DDBJ whole genome shotgun (WGS) entry which is preliminary data.</text>
</comment>
<dbReference type="InterPro" id="IPR007110">
    <property type="entry name" value="Ig-like_dom"/>
</dbReference>
<dbReference type="InterPro" id="IPR003006">
    <property type="entry name" value="Ig/MHC_CS"/>
</dbReference>
<dbReference type="PROSITE" id="PS00290">
    <property type="entry name" value="IG_MHC"/>
    <property type="match status" value="2"/>
</dbReference>
<dbReference type="PROSITE" id="PS50835">
    <property type="entry name" value="IG_LIKE"/>
    <property type="match status" value="2"/>
</dbReference>
<dbReference type="AlphaFoldDB" id="A0A8T0BA52"/>
<feature type="domain" description="Ig-like" evidence="3">
    <location>
        <begin position="23"/>
        <end position="123"/>
    </location>
</feature>
<dbReference type="InterPro" id="IPR013783">
    <property type="entry name" value="Ig-like_fold"/>
</dbReference>
<accession>A0A8T0BA52</accession>
<keyword evidence="2" id="KW-0393">Immunoglobulin domain</keyword>
<dbReference type="Gene3D" id="2.60.40.10">
    <property type="entry name" value="Immunoglobulins"/>
    <property type="match status" value="2"/>
</dbReference>